<feature type="signal peptide" evidence="6">
    <location>
        <begin position="1"/>
        <end position="25"/>
    </location>
</feature>
<name>A0ABS7DLE5_9FIRM</name>
<dbReference type="Proteomes" id="UP000719942">
    <property type="component" value="Unassembled WGS sequence"/>
</dbReference>
<evidence type="ECO:0000256" key="2">
    <source>
        <dbReference type="ARBA" id="ARBA00022729"/>
    </source>
</evidence>
<evidence type="ECO:0000256" key="6">
    <source>
        <dbReference type="SAM" id="SignalP"/>
    </source>
</evidence>
<dbReference type="EMBL" id="JAGFNZ010000002">
    <property type="protein sequence ID" value="MBW7572124.1"/>
    <property type="molecule type" value="Genomic_DNA"/>
</dbReference>
<keyword evidence="2 6" id="KW-0732">Signal</keyword>
<dbReference type="PANTHER" id="PTHR43649">
    <property type="entry name" value="ARABINOSE-BINDING PROTEIN-RELATED"/>
    <property type="match status" value="1"/>
</dbReference>
<dbReference type="SUPFAM" id="SSF53850">
    <property type="entry name" value="Periplasmic binding protein-like II"/>
    <property type="match status" value="1"/>
</dbReference>
<feature type="chain" id="PRO_5047527643" evidence="6">
    <location>
        <begin position="26"/>
        <end position="431"/>
    </location>
</feature>
<evidence type="ECO:0000256" key="1">
    <source>
        <dbReference type="ARBA" id="ARBA00022475"/>
    </source>
</evidence>
<proteinExistence type="predicted"/>
<dbReference type="Gene3D" id="3.40.190.10">
    <property type="entry name" value="Periplasmic binding protein-like II"/>
    <property type="match status" value="1"/>
</dbReference>
<comment type="caution">
    <text evidence="7">The sequence shown here is derived from an EMBL/GenBank/DDBJ whole genome shotgun (WGS) entry which is preliminary data.</text>
</comment>
<reference evidence="7 8" key="1">
    <citation type="submission" date="2021-03" db="EMBL/GenBank/DDBJ databases">
        <title>Caproiciproducens sp. nov. isolated from feces of cow.</title>
        <authorList>
            <person name="Choi J.-Y."/>
        </authorList>
    </citation>
    <scope>NUCLEOTIDE SEQUENCE [LARGE SCALE GENOMIC DNA]</scope>
    <source>
        <strain evidence="7 8">AGMB10547</strain>
    </source>
</reference>
<keyword evidence="5" id="KW-0449">Lipoprotein</keyword>
<evidence type="ECO:0000313" key="8">
    <source>
        <dbReference type="Proteomes" id="UP000719942"/>
    </source>
</evidence>
<dbReference type="PANTHER" id="PTHR43649:SF33">
    <property type="entry name" value="POLYGALACTURONAN_RHAMNOGALACTURONAN-BINDING PROTEIN YTCQ"/>
    <property type="match status" value="1"/>
</dbReference>
<dbReference type="InterPro" id="IPR006059">
    <property type="entry name" value="SBP"/>
</dbReference>
<organism evidence="7 8">
    <name type="scientific">Caproiciproducens faecalis</name>
    <dbReference type="NCBI Taxonomy" id="2820301"/>
    <lineage>
        <taxon>Bacteria</taxon>
        <taxon>Bacillati</taxon>
        <taxon>Bacillota</taxon>
        <taxon>Clostridia</taxon>
        <taxon>Eubacteriales</taxon>
        <taxon>Acutalibacteraceae</taxon>
        <taxon>Caproiciproducens</taxon>
    </lineage>
</organism>
<sequence>MKKFTSCVLAVALTASLLTGCGAPAANSDSSAADKSGATTTITLWSHIDENWNPAQDKMIADFEAANPDIKVVRESFPYDEFESKTQTSLLSKEGGADVYQLWGGWAIDYAKTGAFSAVPDTYMEKVKADSYEPVLGSFGYNGKYYGVPLEFNIEYGGLLVNTPKFKELGIQYPTTWDDMINIAKKNSSSDGAVYNLRGLDFVGWDTLPYTWLSMILSSGGKYMEGDKFNFNNPVGVETMQKLVNYVTVDKITNLDGLTNASETEPYQKLFTSDEELMVPRGPWTVSEGIHVDGLEYGKDFEYVAMPFYGDKKLFAAETGWGLAVNASSKKQEAAWKFVEFWTDPQRVLDYNIACGMVPASKTAAHNPELLKAMPYLKPLVDILDGGKFIGYFNTDKLKENVKNTFIDIVNNKTPVAEALDKLDSTMNAEK</sequence>
<keyword evidence="3" id="KW-0472">Membrane</keyword>
<dbReference type="InterPro" id="IPR050490">
    <property type="entry name" value="Bact_solute-bd_prot1"/>
</dbReference>
<evidence type="ECO:0000256" key="4">
    <source>
        <dbReference type="ARBA" id="ARBA00023139"/>
    </source>
</evidence>
<gene>
    <name evidence="7" type="ORF">J5W02_04800</name>
</gene>
<keyword evidence="8" id="KW-1185">Reference proteome</keyword>
<dbReference type="Pfam" id="PF13416">
    <property type="entry name" value="SBP_bac_8"/>
    <property type="match status" value="1"/>
</dbReference>
<dbReference type="PROSITE" id="PS51257">
    <property type="entry name" value="PROKAR_LIPOPROTEIN"/>
    <property type="match status" value="1"/>
</dbReference>
<evidence type="ECO:0000256" key="5">
    <source>
        <dbReference type="ARBA" id="ARBA00023288"/>
    </source>
</evidence>
<accession>A0ABS7DLE5</accession>
<keyword evidence="1" id="KW-1003">Cell membrane</keyword>
<dbReference type="RefSeq" id="WP_219964547.1">
    <property type="nucleotide sequence ID" value="NZ_JAGFNZ010000002.1"/>
</dbReference>
<evidence type="ECO:0000313" key="7">
    <source>
        <dbReference type="EMBL" id="MBW7572124.1"/>
    </source>
</evidence>
<keyword evidence="4" id="KW-0564">Palmitate</keyword>
<evidence type="ECO:0000256" key="3">
    <source>
        <dbReference type="ARBA" id="ARBA00023136"/>
    </source>
</evidence>
<protein>
    <submittedName>
        <fullName evidence="7">Extracellular solute-binding protein</fullName>
    </submittedName>
</protein>